<gene>
    <name evidence="4" type="ORF">CR203_16175</name>
</gene>
<dbReference type="Pfam" id="PF00535">
    <property type="entry name" value="Glycos_transf_2"/>
    <property type="match status" value="1"/>
</dbReference>
<evidence type="ECO:0000256" key="2">
    <source>
        <dbReference type="SAM" id="Phobius"/>
    </source>
</evidence>
<keyword evidence="2" id="KW-1133">Transmembrane helix</keyword>
<dbReference type="PANTHER" id="PTHR22916">
    <property type="entry name" value="GLYCOSYLTRANSFERASE"/>
    <property type="match status" value="1"/>
</dbReference>
<comment type="caution">
    <text evidence="4">The sequence shown here is derived from an EMBL/GenBank/DDBJ whole genome shotgun (WGS) entry which is preliminary data.</text>
</comment>
<evidence type="ECO:0000313" key="4">
    <source>
        <dbReference type="EMBL" id="RKL66427.1"/>
    </source>
</evidence>
<evidence type="ECO:0000259" key="3">
    <source>
        <dbReference type="Pfam" id="PF00535"/>
    </source>
</evidence>
<dbReference type="AlphaFoldDB" id="A0A3A9K129"/>
<dbReference type="Proteomes" id="UP000281498">
    <property type="component" value="Unassembled WGS sequence"/>
</dbReference>
<keyword evidence="2" id="KW-0472">Membrane</keyword>
<dbReference type="Gene3D" id="3.90.550.10">
    <property type="entry name" value="Spore Coat Polysaccharide Biosynthesis Protein SpsA, Chain A"/>
    <property type="match status" value="1"/>
</dbReference>
<dbReference type="SUPFAM" id="SSF53448">
    <property type="entry name" value="Nucleotide-diphospho-sugar transferases"/>
    <property type="match status" value="1"/>
</dbReference>
<dbReference type="GO" id="GO:0016758">
    <property type="term" value="F:hexosyltransferase activity"/>
    <property type="evidence" value="ECO:0007669"/>
    <property type="project" value="UniProtKB-ARBA"/>
</dbReference>
<name>A0A3A9K129_9BACI</name>
<evidence type="ECO:0000256" key="1">
    <source>
        <dbReference type="ARBA" id="ARBA00006739"/>
    </source>
</evidence>
<dbReference type="EMBL" id="PDOE01000007">
    <property type="protein sequence ID" value="RKL66427.1"/>
    <property type="molecule type" value="Genomic_DNA"/>
</dbReference>
<dbReference type="OrthoDB" id="396512at2"/>
<reference evidence="4 5" key="1">
    <citation type="submission" date="2017-10" db="EMBL/GenBank/DDBJ databases">
        <title>Bacillus sp. nov., a halophilic bacterium isolated from a Keqin Lake.</title>
        <authorList>
            <person name="Wang H."/>
        </authorList>
    </citation>
    <scope>NUCLEOTIDE SEQUENCE [LARGE SCALE GENOMIC DNA]</scope>
    <source>
        <strain evidence="4 5">KCTC 13187</strain>
    </source>
</reference>
<dbReference type="RefSeq" id="WP_110939211.1">
    <property type="nucleotide sequence ID" value="NZ_KZ614148.1"/>
</dbReference>
<dbReference type="InterPro" id="IPR001173">
    <property type="entry name" value="Glyco_trans_2-like"/>
</dbReference>
<feature type="transmembrane region" description="Helical" evidence="2">
    <location>
        <begin position="315"/>
        <end position="335"/>
    </location>
</feature>
<dbReference type="CDD" id="cd00761">
    <property type="entry name" value="Glyco_tranf_GTA_type"/>
    <property type="match status" value="1"/>
</dbReference>
<feature type="domain" description="Glycosyltransferase 2-like" evidence="3">
    <location>
        <begin position="6"/>
        <end position="132"/>
    </location>
</feature>
<dbReference type="PANTHER" id="PTHR22916:SF3">
    <property type="entry name" value="UDP-GLCNAC:BETAGAL BETA-1,3-N-ACETYLGLUCOSAMINYLTRANSFERASE-LIKE PROTEIN 1"/>
    <property type="match status" value="1"/>
</dbReference>
<evidence type="ECO:0000313" key="5">
    <source>
        <dbReference type="Proteomes" id="UP000281498"/>
    </source>
</evidence>
<keyword evidence="5" id="KW-1185">Reference proteome</keyword>
<dbReference type="InterPro" id="IPR029044">
    <property type="entry name" value="Nucleotide-diphossugar_trans"/>
</dbReference>
<accession>A0A3A9K129</accession>
<organism evidence="4 5">
    <name type="scientific">Salipaludibacillus neizhouensis</name>
    <dbReference type="NCBI Taxonomy" id="885475"/>
    <lineage>
        <taxon>Bacteria</taxon>
        <taxon>Bacillati</taxon>
        <taxon>Bacillota</taxon>
        <taxon>Bacilli</taxon>
        <taxon>Bacillales</taxon>
        <taxon>Bacillaceae</taxon>
    </lineage>
</organism>
<comment type="similarity">
    <text evidence="1">Belongs to the glycosyltransferase 2 family.</text>
</comment>
<keyword evidence="2" id="KW-0812">Transmembrane</keyword>
<protein>
    <recommendedName>
        <fullName evidence="3">Glycosyltransferase 2-like domain-containing protein</fullName>
    </recommendedName>
</protein>
<sequence>MNVKVSIIVPIYNVEKYLEECIDSILAQSLRDIEVILVDDGSTDRSRDIVDEYALKDKRIKVVHQINSGVSYSRNKGVEMAAGEYIGFVDPDDWISLNCYQIMFTKAVESSADVLICGFTEIYEKTGRRVNILYPFLKEEYLTKEEVLNIIFMGLIKGQLHAFTWNKLYKKDLLINNKITSPLDMPLMQDIVYNLKVFSCAQNTFYVNKPLYIYRRHSNSNSLIYRKDRFSMILRLFDEKSNYLCVNNIKNEKNKQIINGWFLQQVINTIILEFSSKNKICMISKVKKFNEIVSNPKTKGALIKPTVRLNLMGKFMLYTIKARLYFMTIAITLLYNNLASLKKSLSINK</sequence>
<proteinExistence type="inferred from homology"/>